<dbReference type="InterPro" id="IPR005183">
    <property type="entry name" value="DUF305_CopM-like"/>
</dbReference>
<reference evidence="2 3" key="1">
    <citation type="journal article" date="2018" name="Syst. Appl. Microbiol.">
        <title>Abditibacterium utsteinense sp. nov., the first cultivated member of candidate phylum FBP, isolated from ice-free Antarctic soil samples.</title>
        <authorList>
            <person name="Tahon G."/>
            <person name="Tytgat B."/>
            <person name="Lebbe L."/>
            <person name="Carlier A."/>
            <person name="Willems A."/>
        </authorList>
    </citation>
    <scope>NUCLEOTIDE SEQUENCE [LARGE SCALE GENOMIC DNA]</scope>
    <source>
        <strain evidence="2 3">LMG 29911</strain>
    </source>
</reference>
<dbReference type="Pfam" id="PF03713">
    <property type="entry name" value="DUF305"/>
    <property type="match status" value="1"/>
</dbReference>
<dbReference type="RefSeq" id="WP_106381153.1">
    <property type="nucleotide sequence ID" value="NZ_NIGF01000024.1"/>
</dbReference>
<dbReference type="InParanoid" id="A0A2S8SPH5"/>
<dbReference type="PANTHER" id="PTHR36933">
    <property type="entry name" value="SLL0788 PROTEIN"/>
    <property type="match status" value="1"/>
</dbReference>
<feature type="domain" description="DUF305" evidence="1">
    <location>
        <begin position="66"/>
        <end position="202"/>
    </location>
</feature>
<evidence type="ECO:0000313" key="3">
    <source>
        <dbReference type="Proteomes" id="UP000237684"/>
    </source>
</evidence>
<organism evidence="2 3">
    <name type="scientific">Abditibacterium utsteinense</name>
    <dbReference type="NCBI Taxonomy" id="1960156"/>
    <lineage>
        <taxon>Bacteria</taxon>
        <taxon>Pseudomonadati</taxon>
        <taxon>Abditibacteriota</taxon>
        <taxon>Abditibacteriia</taxon>
        <taxon>Abditibacteriales</taxon>
        <taxon>Abditibacteriaceae</taxon>
        <taxon>Abditibacterium</taxon>
    </lineage>
</organism>
<proteinExistence type="predicted"/>
<name>A0A2S8SPH5_9BACT</name>
<keyword evidence="3" id="KW-1185">Reference proteome</keyword>
<dbReference type="InterPro" id="IPR012347">
    <property type="entry name" value="Ferritin-like"/>
</dbReference>
<dbReference type="Gene3D" id="1.20.1260.10">
    <property type="match status" value="1"/>
</dbReference>
<evidence type="ECO:0000313" key="2">
    <source>
        <dbReference type="EMBL" id="PQV62702.1"/>
    </source>
</evidence>
<dbReference type="PANTHER" id="PTHR36933:SF1">
    <property type="entry name" value="SLL0788 PROTEIN"/>
    <property type="match status" value="1"/>
</dbReference>
<dbReference type="AlphaFoldDB" id="A0A2S8SPH5"/>
<comment type="caution">
    <text evidence="2">The sequence shown here is derived from an EMBL/GenBank/DDBJ whole genome shotgun (WGS) entry which is preliminary data.</text>
</comment>
<accession>A0A2S8SPH5</accession>
<protein>
    <submittedName>
        <fullName evidence="2">Putative conserved protein, DUF305 family</fullName>
    </submittedName>
</protein>
<sequence length="212" mass="22874">MSKSSSLDNFMAQQRQMSLRTKMVTAMVGVSVVTSLIVAGCGGGGSSNAQPTSSNRYFVPFTAQNDVAYIDAIVPHHMHAIEMSDIELQNGSSSAAKALAQQFKTKQTEEITLLKAARKALTGNENVPAPPMDQHNMNDLARQRAATGAQADKEFLDNMINHHAEGISIAHRAYPRLSRADVIANADDVYNTQAKEIGQMIALRGTTTQTGR</sequence>
<gene>
    <name evidence="2" type="ORF">B1R32_12418</name>
</gene>
<dbReference type="EMBL" id="NIGF01000024">
    <property type="protein sequence ID" value="PQV62702.1"/>
    <property type="molecule type" value="Genomic_DNA"/>
</dbReference>
<dbReference type="Proteomes" id="UP000237684">
    <property type="component" value="Unassembled WGS sequence"/>
</dbReference>
<evidence type="ECO:0000259" key="1">
    <source>
        <dbReference type="Pfam" id="PF03713"/>
    </source>
</evidence>
<dbReference type="OrthoDB" id="26872at2"/>